<organism evidence="2">
    <name type="scientific">Myoviridae sp. ct2Qy24</name>
    <dbReference type="NCBI Taxonomy" id="2827656"/>
    <lineage>
        <taxon>Viruses</taxon>
        <taxon>Duplodnaviria</taxon>
        <taxon>Heunggongvirae</taxon>
        <taxon>Uroviricota</taxon>
        <taxon>Caudoviricetes</taxon>
    </lineage>
</organism>
<evidence type="ECO:0000256" key="1">
    <source>
        <dbReference type="SAM" id="Phobius"/>
    </source>
</evidence>
<feature type="transmembrane region" description="Helical" evidence="1">
    <location>
        <begin position="6"/>
        <end position="28"/>
    </location>
</feature>
<proteinExistence type="predicted"/>
<feature type="transmembrane region" description="Helical" evidence="1">
    <location>
        <begin position="68"/>
        <end position="91"/>
    </location>
</feature>
<keyword evidence="1" id="KW-0812">Transmembrane</keyword>
<keyword evidence="1" id="KW-1133">Transmembrane helix</keyword>
<protein>
    <submittedName>
        <fullName evidence="2">Holin</fullName>
    </submittedName>
</protein>
<accession>A0A8S5SSJ0</accession>
<feature type="transmembrane region" description="Helical" evidence="1">
    <location>
        <begin position="40"/>
        <end position="62"/>
    </location>
</feature>
<reference evidence="2" key="1">
    <citation type="journal article" date="2021" name="Proc. Natl. Acad. Sci. U.S.A.">
        <title>A Catalog of Tens of Thousands of Viruses from Human Metagenomes Reveals Hidden Associations with Chronic Diseases.</title>
        <authorList>
            <person name="Tisza M.J."/>
            <person name="Buck C.B."/>
        </authorList>
    </citation>
    <scope>NUCLEOTIDE SEQUENCE</scope>
    <source>
        <strain evidence="2">Ct2Qy24</strain>
    </source>
</reference>
<name>A0A8S5SSJ0_9CAUD</name>
<keyword evidence="1" id="KW-0472">Membrane</keyword>
<evidence type="ECO:0000313" key="2">
    <source>
        <dbReference type="EMBL" id="DAF53926.1"/>
    </source>
</evidence>
<sequence>MNYTELISQILLIISVLTALVNIVTEVAKKTFNWVQGSKVINVFVLALSLTLTVAVFTAYWQIKQMVITWYIIAAFIIIGFLVAYAAMFGYDKLLSYFKKEG</sequence>
<dbReference type="EMBL" id="BK032666">
    <property type="protein sequence ID" value="DAF53926.1"/>
    <property type="molecule type" value="Genomic_DNA"/>
</dbReference>